<dbReference type="InterPro" id="IPR004365">
    <property type="entry name" value="NA-bd_OB_tRNA"/>
</dbReference>
<dbReference type="SUPFAM" id="SSF55681">
    <property type="entry name" value="Class II aaRS and biotin synthetases"/>
    <property type="match status" value="1"/>
</dbReference>
<keyword evidence="12" id="KW-1185">Reference proteome</keyword>
<keyword evidence="5" id="KW-0067">ATP-binding</keyword>
<dbReference type="Proteomes" id="UP000094112">
    <property type="component" value="Unassembled WGS sequence"/>
</dbReference>
<dbReference type="InterPro" id="IPR004522">
    <property type="entry name" value="Asn-tRNA-ligase"/>
</dbReference>
<proteinExistence type="inferred from homology"/>
<dbReference type="GO" id="GO:0005739">
    <property type="term" value="C:mitochondrion"/>
    <property type="evidence" value="ECO:0007669"/>
    <property type="project" value="EnsemblFungi"/>
</dbReference>
<dbReference type="InterPro" id="IPR006195">
    <property type="entry name" value="aa-tRNA-synth_II"/>
</dbReference>
<dbReference type="GO" id="GO:0070145">
    <property type="term" value="P:mitochondrial asparaginyl-tRNA aminoacylation"/>
    <property type="evidence" value="ECO:0007669"/>
    <property type="project" value="EnsemblFungi"/>
</dbReference>
<evidence type="ECO:0000256" key="3">
    <source>
        <dbReference type="ARBA" id="ARBA00022598"/>
    </source>
</evidence>
<dbReference type="RefSeq" id="XP_019037712.1">
    <property type="nucleotide sequence ID" value="XM_019182803.1"/>
</dbReference>
<dbReference type="PANTHER" id="PTHR22594:SF34">
    <property type="entry name" value="ASPARAGINE--TRNA LIGASE, MITOCHONDRIAL-RELATED"/>
    <property type="match status" value="1"/>
</dbReference>
<keyword evidence="7" id="KW-0030">Aminoacyl-tRNA synthetase</keyword>
<dbReference type="NCBIfam" id="NF003037">
    <property type="entry name" value="PRK03932.1"/>
    <property type="match status" value="1"/>
</dbReference>
<organism evidence="11 12">
    <name type="scientific">Wickerhamomyces anomalus (strain ATCC 58044 / CBS 1984 / NCYC 433 / NRRL Y-366-8)</name>
    <name type="common">Yeast</name>
    <name type="synonym">Hansenula anomala</name>
    <dbReference type="NCBI Taxonomy" id="683960"/>
    <lineage>
        <taxon>Eukaryota</taxon>
        <taxon>Fungi</taxon>
        <taxon>Dikarya</taxon>
        <taxon>Ascomycota</taxon>
        <taxon>Saccharomycotina</taxon>
        <taxon>Saccharomycetes</taxon>
        <taxon>Phaffomycetales</taxon>
        <taxon>Wickerhamomycetaceae</taxon>
        <taxon>Wickerhamomyces</taxon>
    </lineage>
</organism>
<dbReference type="GO" id="GO:0005524">
    <property type="term" value="F:ATP binding"/>
    <property type="evidence" value="ECO:0007669"/>
    <property type="project" value="UniProtKB-KW"/>
</dbReference>
<dbReference type="PANTHER" id="PTHR22594">
    <property type="entry name" value="ASPARTYL/LYSYL-TRNA SYNTHETASE"/>
    <property type="match status" value="1"/>
</dbReference>
<dbReference type="Pfam" id="PF01336">
    <property type="entry name" value="tRNA_anti-codon"/>
    <property type="match status" value="1"/>
</dbReference>
<dbReference type="Gene3D" id="2.40.50.140">
    <property type="entry name" value="Nucleic acid-binding proteins"/>
    <property type="match status" value="1"/>
</dbReference>
<dbReference type="InterPro" id="IPR002312">
    <property type="entry name" value="Asp/Asn-tRNA-synth_IIb"/>
</dbReference>
<dbReference type="InterPro" id="IPR045864">
    <property type="entry name" value="aa-tRNA-synth_II/BPL/LPL"/>
</dbReference>
<dbReference type="CDD" id="cd00776">
    <property type="entry name" value="AsxRS_core"/>
    <property type="match status" value="1"/>
</dbReference>
<reference evidence="11 12" key="1">
    <citation type="journal article" date="2016" name="Proc. Natl. Acad. Sci. U.S.A.">
        <title>Comparative genomics of biotechnologically important yeasts.</title>
        <authorList>
            <person name="Riley R."/>
            <person name="Haridas S."/>
            <person name="Wolfe K.H."/>
            <person name="Lopes M.R."/>
            <person name="Hittinger C.T."/>
            <person name="Goeker M."/>
            <person name="Salamov A.A."/>
            <person name="Wisecaver J.H."/>
            <person name="Long T.M."/>
            <person name="Calvey C.H."/>
            <person name="Aerts A.L."/>
            <person name="Barry K.W."/>
            <person name="Choi C."/>
            <person name="Clum A."/>
            <person name="Coughlan A.Y."/>
            <person name="Deshpande S."/>
            <person name="Douglass A.P."/>
            <person name="Hanson S.J."/>
            <person name="Klenk H.-P."/>
            <person name="LaButti K.M."/>
            <person name="Lapidus A."/>
            <person name="Lindquist E.A."/>
            <person name="Lipzen A.M."/>
            <person name="Meier-Kolthoff J.P."/>
            <person name="Ohm R.A."/>
            <person name="Otillar R.P."/>
            <person name="Pangilinan J.L."/>
            <person name="Peng Y."/>
            <person name="Rokas A."/>
            <person name="Rosa C.A."/>
            <person name="Scheuner C."/>
            <person name="Sibirny A.A."/>
            <person name="Slot J.C."/>
            <person name="Stielow J.B."/>
            <person name="Sun H."/>
            <person name="Kurtzman C.P."/>
            <person name="Blackwell M."/>
            <person name="Grigoriev I.V."/>
            <person name="Jeffries T.W."/>
        </authorList>
    </citation>
    <scope>NUCLEOTIDE SEQUENCE [LARGE SCALE GENOMIC DNA]</scope>
    <source>
        <strain evidence="12">ATCC 58044 / CBS 1984 / NCYC 433 / NRRL Y-366-8</strain>
    </source>
</reference>
<dbReference type="InterPro" id="IPR004364">
    <property type="entry name" value="Aa-tRNA-synt_II"/>
</dbReference>
<evidence type="ECO:0000256" key="2">
    <source>
        <dbReference type="ARBA" id="ARBA00012816"/>
    </source>
</evidence>
<keyword evidence="4" id="KW-0547">Nucleotide-binding</keyword>
<keyword evidence="3" id="KW-0436">Ligase</keyword>
<dbReference type="PRINTS" id="PR01042">
    <property type="entry name" value="TRNASYNTHASP"/>
</dbReference>
<dbReference type="GeneID" id="30200049"/>
<dbReference type="Gene3D" id="3.30.930.10">
    <property type="entry name" value="Bira Bifunctional Protein, Domain 2"/>
    <property type="match status" value="1"/>
</dbReference>
<dbReference type="NCBIfam" id="TIGR00457">
    <property type="entry name" value="asnS"/>
    <property type="match status" value="1"/>
</dbReference>
<accession>A0A1E3NZH4</accession>
<evidence type="ECO:0000259" key="10">
    <source>
        <dbReference type="PROSITE" id="PS50862"/>
    </source>
</evidence>
<dbReference type="AlphaFoldDB" id="A0A1E3NZH4"/>
<dbReference type="Pfam" id="PF00152">
    <property type="entry name" value="tRNA-synt_2"/>
    <property type="match status" value="1"/>
</dbReference>
<dbReference type="FunFam" id="3.30.930.10:FF:000016">
    <property type="entry name" value="Asparagine--tRNA ligase"/>
    <property type="match status" value="1"/>
</dbReference>
<sequence>MRSLFRTNVTLKRFQSTLPPSISQLFQNPPPLESELTINGYIKSVRSLKKVSFVDLSDGSSHQNLMCVLSPAQATGLKTGQSIELKGFWVKSKGKEQPFEFKVLPGEESLKIVGNVKDDFQLQKKAHSIQYLRSLSTLRWRTSYLSSILRFRSFVDLKLHDFFQNEGFFKTNPPILTGSDCEGAGELFQVESKSLSENKEKFFGKNAYLTVSSQLHLEVLSAALGKVWTLSPTFRAEASGTNRHLSEFWMLEAEMPYVEDIGQITGLTEQMIKHVVKDLVNDTNQVASNLLKSQRSVEGQEGKTDLTEKWKKLYETEWKTITYKEALQILESSGETFQHPVKYEDGLATEHEKWLAGEYFKSPVFVIDYPKDMKAFYMKVNPDNETVACFDLLVPEVGEVIGGSLREHNLEKLTSIINDRGMKLDELKWYLSLRENSTVPHGGFGLGFERLICYLADVENVRDVVPFPRSKGECPC</sequence>
<dbReference type="CDD" id="cd04318">
    <property type="entry name" value="EcAsnRS_like_N"/>
    <property type="match status" value="1"/>
</dbReference>
<dbReference type="InterPro" id="IPR012340">
    <property type="entry name" value="NA-bd_OB-fold"/>
</dbReference>
<gene>
    <name evidence="11" type="ORF">WICANDRAFT_57438</name>
</gene>
<evidence type="ECO:0000256" key="6">
    <source>
        <dbReference type="ARBA" id="ARBA00022917"/>
    </source>
</evidence>
<evidence type="ECO:0000256" key="9">
    <source>
        <dbReference type="ARBA" id="ARBA00068798"/>
    </source>
</evidence>
<keyword evidence="6" id="KW-0648">Protein biosynthesis</keyword>
<evidence type="ECO:0000313" key="12">
    <source>
        <dbReference type="Proteomes" id="UP000094112"/>
    </source>
</evidence>
<evidence type="ECO:0000256" key="1">
    <source>
        <dbReference type="ARBA" id="ARBA00008226"/>
    </source>
</evidence>
<name>A0A1E3NZH4_WICAA</name>
<evidence type="ECO:0000256" key="7">
    <source>
        <dbReference type="ARBA" id="ARBA00023146"/>
    </source>
</evidence>
<dbReference type="GO" id="GO:0003676">
    <property type="term" value="F:nucleic acid binding"/>
    <property type="evidence" value="ECO:0007669"/>
    <property type="project" value="InterPro"/>
</dbReference>
<dbReference type="PROSITE" id="PS50862">
    <property type="entry name" value="AA_TRNA_LIGASE_II"/>
    <property type="match status" value="1"/>
</dbReference>
<evidence type="ECO:0000256" key="8">
    <source>
        <dbReference type="ARBA" id="ARBA00029886"/>
    </source>
</evidence>
<feature type="domain" description="Aminoacyl-transfer RNA synthetases class-II family profile" evidence="10">
    <location>
        <begin position="149"/>
        <end position="466"/>
    </location>
</feature>
<dbReference type="STRING" id="683960.A0A1E3NZH4"/>
<evidence type="ECO:0000256" key="5">
    <source>
        <dbReference type="ARBA" id="ARBA00022840"/>
    </source>
</evidence>
<comment type="similarity">
    <text evidence="1">Belongs to the class-II aminoacyl-tRNA synthetase family.</text>
</comment>
<dbReference type="GO" id="GO:0004816">
    <property type="term" value="F:asparagine-tRNA ligase activity"/>
    <property type="evidence" value="ECO:0007669"/>
    <property type="project" value="UniProtKB-EC"/>
</dbReference>
<evidence type="ECO:0000313" key="11">
    <source>
        <dbReference type="EMBL" id="ODQ58505.1"/>
    </source>
</evidence>
<dbReference type="OrthoDB" id="43906at2759"/>
<dbReference type="EMBL" id="KV454212">
    <property type="protein sequence ID" value="ODQ58505.1"/>
    <property type="molecule type" value="Genomic_DNA"/>
</dbReference>
<dbReference type="SUPFAM" id="SSF50249">
    <property type="entry name" value="Nucleic acid-binding proteins"/>
    <property type="match status" value="1"/>
</dbReference>
<dbReference type="EC" id="6.1.1.22" evidence="2"/>
<evidence type="ECO:0000256" key="4">
    <source>
        <dbReference type="ARBA" id="ARBA00022741"/>
    </source>
</evidence>
<protein>
    <recommendedName>
        <fullName evidence="9">Asparagine--tRNA ligase, mitochondrial</fullName>
        <ecNumber evidence="2">6.1.1.22</ecNumber>
    </recommendedName>
    <alternativeName>
        <fullName evidence="8">Asparaginyl-tRNA synthetase</fullName>
    </alternativeName>
</protein>